<comment type="caution">
    <text evidence="12">The sequence shown here is derived from an EMBL/GenBank/DDBJ whole genome shotgun (WGS) entry which is preliminary data.</text>
</comment>
<feature type="domain" description="Oligopeptidase A N-terminal" evidence="11">
    <location>
        <begin position="70"/>
        <end position="186"/>
    </location>
</feature>
<dbReference type="Gene3D" id="1.10.1370.10">
    <property type="entry name" value="Neurolysin, domain 3"/>
    <property type="match status" value="1"/>
</dbReference>
<dbReference type="InterPro" id="IPR045090">
    <property type="entry name" value="Pept_M3A_M3B"/>
</dbReference>
<organism evidence="12 13">
    <name type="scientific">Spirosoma agri</name>
    <dbReference type="NCBI Taxonomy" id="1987381"/>
    <lineage>
        <taxon>Bacteria</taxon>
        <taxon>Pseudomonadati</taxon>
        <taxon>Bacteroidota</taxon>
        <taxon>Cytophagia</taxon>
        <taxon>Cytophagales</taxon>
        <taxon>Cytophagaceae</taxon>
        <taxon>Spirosoma</taxon>
    </lineage>
</organism>
<evidence type="ECO:0000256" key="7">
    <source>
        <dbReference type="ARBA" id="ARBA00024603"/>
    </source>
</evidence>
<evidence type="ECO:0000256" key="4">
    <source>
        <dbReference type="ARBA" id="ARBA00022801"/>
    </source>
</evidence>
<dbReference type="InterPro" id="IPR024079">
    <property type="entry name" value="MetalloPept_cat_dom_sf"/>
</dbReference>
<feature type="domain" description="Peptidase M3A/M3B catalytic" evidence="10">
    <location>
        <begin position="261"/>
        <end position="715"/>
    </location>
</feature>
<dbReference type="Gene3D" id="1.10.1370.40">
    <property type="match status" value="1"/>
</dbReference>
<protein>
    <recommendedName>
        <fullName evidence="8">oligopeptidase A</fullName>
        <ecNumber evidence="8">3.4.24.70</ecNumber>
    </recommendedName>
</protein>
<evidence type="ECO:0000256" key="1">
    <source>
        <dbReference type="ARBA" id="ARBA00006040"/>
    </source>
</evidence>
<dbReference type="InterPro" id="IPR034005">
    <property type="entry name" value="M3A_DCP"/>
</dbReference>
<name>A0A6M0IK20_9BACT</name>
<accession>A0A6M0IK20</accession>
<keyword evidence="2 9" id="KW-0645">Protease</keyword>
<comment type="cofactor">
    <cofactor evidence="9">
        <name>Zn(2+)</name>
        <dbReference type="ChEBI" id="CHEBI:29105"/>
    </cofactor>
    <text evidence="9">Binds 1 zinc ion.</text>
</comment>
<dbReference type="PANTHER" id="PTHR43660:SF1">
    <property type="entry name" value="DIPEPTIDYL CARBOXYPEPTIDASE"/>
    <property type="match status" value="1"/>
</dbReference>
<dbReference type="EC" id="3.4.24.70" evidence="8"/>
<proteinExistence type="inferred from homology"/>
<dbReference type="FunFam" id="3.40.390.10:FF:000009">
    <property type="entry name" value="Oligopeptidase A"/>
    <property type="match status" value="1"/>
</dbReference>
<dbReference type="Gene3D" id="3.40.390.10">
    <property type="entry name" value="Collagenase (Catalytic Domain)"/>
    <property type="match status" value="1"/>
</dbReference>
<dbReference type="Proteomes" id="UP000477386">
    <property type="component" value="Unassembled WGS sequence"/>
</dbReference>
<keyword evidence="13" id="KW-1185">Reference proteome</keyword>
<evidence type="ECO:0000256" key="3">
    <source>
        <dbReference type="ARBA" id="ARBA00022723"/>
    </source>
</evidence>
<dbReference type="GO" id="GO:0004222">
    <property type="term" value="F:metalloendopeptidase activity"/>
    <property type="evidence" value="ECO:0007669"/>
    <property type="project" value="UniProtKB-EC"/>
</dbReference>
<evidence type="ECO:0000313" key="13">
    <source>
        <dbReference type="Proteomes" id="UP000477386"/>
    </source>
</evidence>
<dbReference type="InterPro" id="IPR045666">
    <property type="entry name" value="OpdA_N"/>
</dbReference>
<reference evidence="12 13" key="1">
    <citation type="submission" date="2020-02" db="EMBL/GenBank/DDBJ databases">
        <title>Draft genome sequence of two Spirosoma agri KCTC 52727 and Spirosoma terrae KCTC 52035.</title>
        <authorList>
            <person name="Rojas J."/>
            <person name="Ambika Manirajan B."/>
            <person name="Ratering S."/>
            <person name="Suarez C."/>
            <person name="Schnell S."/>
        </authorList>
    </citation>
    <scope>NUCLEOTIDE SEQUENCE [LARGE SCALE GENOMIC DNA]</scope>
    <source>
        <strain evidence="12 13">KCTC 52727</strain>
    </source>
</reference>
<dbReference type="InterPro" id="IPR001567">
    <property type="entry name" value="Pept_M3A_M3B_dom"/>
</dbReference>
<comment type="similarity">
    <text evidence="1 9">Belongs to the peptidase M3 family.</text>
</comment>
<evidence type="ECO:0000256" key="9">
    <source>
        <dbReference type="RuleBase" id="RU003435"/>
    </source>
</evidence>
<keyword evidence="3 9" id="KW-0479">Metal-binding</keyword>
<sequence length="720" mass="81321">MNYRHSLFALTLVMTAFSPDTDTPRVATANVAPYASNPFFSTYNTPFGVPPFDLIKPEHFEPAIDEGIRQQTAEIATITKQTVAPTFANTIEAVEASGDLLRRVNTVLGNLNGANTNDQLQKIAQTVAPKLAKHSDDIMLNPVLFSRVKAVYEGRNKLKLAGDQQRLLEKMYKNFVRNGAALTTDKQDRLRQINGELSVLTLKFGQNLLAENNAYALVIDKPEDLSGLPASVVAAAADDAKKRKLDGKWVFTLQNPSIMPFLQYADNRKLREQIFRAYLERANHNDEHDNKSIMANMVALRAEKAQLLGYDNHAAYVLEESMAQTPEKVAQLLNQLWTATVPVAKQEAADLQAMMDKENKANPGQSEKLASWDWRYYAEKLRKEKYALDEQELRPYFSLESVREGIFTLTNRLYGLRFERRTDVPVYHEEATAYEVKEADGRHIGLIYMDFYPRASKRGGAWMTSYRRQEVENGKQITPVVSIVCNFSKPSGNAPALLTLNETSTFFHEFGHALHGLLSNVHYGSQSGTSVPRDFVELPSQIMENWAVEPEMLKLFAKHYQTGAVIPDALVDKIKRSQLFNQGFETSEYLAASLLDMAYHTLKPGQAPSDVLAFEKQAMDKIGLIDQIPPRYRSTYFQHIFSGGYSAGYYSYIWSAVLDADAFEVFKQKGLFDPKSAQSFRKNILERGGTDDPMMLYRKFRGAEPDIKPLLRRRGLLKNV</sequence>
<dbReference type="EMBL" id="JAAGNZ010000001">
    <property type="protein sequence ID" value="NEU68162.1"/>
    <property type="molecule type" value="Genomic_DNA"/>
</dbReference>
<dbReference type="GO" id="GO:0046872">
    <property type="term" value="F:metal ion binding"/>
    <property type="evidence" value="ECO:0007669"/>
    <property type="project" value="UniProtKB-UniRule"/>
</dbReference>
<evidence type="ECO:0000259" key="10">
    <source>
        <dbReference type="Pfam" id="PF01432"/>
    </source>
</evidence>
<evidence type="ECO:0000313" key="12">
    <source>
        <dbReference type="EMBL" id="NEU68162.1"/>
    </source>
</evidence>
<dbReference type="AlphaFoldDB" id="A0A6M0IK20"/>
<dbReference type="CDD" id="cd06456">
    <property type="entry name" value="M3A_DCP"/>
    <property type="match status" value="1"/>
</dbReference>
<dbReference type="Pfam" id="PF01432">
    <property type="entry name" value="Peptidase_M3"/>
    <property type="match status" value="1"/>
</dbReference>
<evidence type="ECO:0000256" key="5">
    <source>
        <dbReference type="ARBA" id="ARBA00022833"/>
    </source>
</evidence>
<dbReference type="RefSeq" id="WP_164039652.1">
    <property type="nucleotide sequence ID" value="NZ_JAAGNZ010000001.1"/>
</dbReference>
<gene>
    <name evidence="12" type="ORF">GK091_14820</name>
</gene>
<evidence type="ECO:0000256" key="2">
    <source>
        <dbReference type="ARBA" id="ARBA00022670"/>
    </source>
</evidence>
<evidence type="ECO:0000259" key="11">
    <source>
        <dbReference type="Pfam" id="PF19310"/>
    </source>
</evidence>
<evidence type="ECO:0000256" key="8">
    <source>
        <dbReference type="ARBA" id="ARBA00026100"/>
    </source>
</evidence>
<dbReference type="InterPro" id="IPR024077">
    <property type="entry name" value="Neurolysin/TOP_dom2"/>
</dbReference>
<keyword evidence="4 9" id="KW-0378">Hydrolase</keyword>
<dbReference type="GO" id="GO:0005829">
    <property type="term" value="C:cytosol"/>
    <property type="evidence" value="ECO:0007669"/>
    <property type="project" value="UniProtKB-ARBA"/>
</dbReference>
<dbReference type="PANTHER" id="PTHR43660">
    <property type="entry name" value="DIPEPTIDYL CARBOXYPEPTIDASE"/>
    <property type="match status" value="1"/>
</dbReference>
<dbReference type="SUPFAM" id="SSF55486">
    <property type="entry name" value="Metalloproteases ('zincins'), catalytic domain"/>
    <property type="match status" value="1"/>
</dbReference>
<dbReference type="GO" id="GO:0004180">
    <property type="term" value="F:carboxypeptidase activity"/>
    <property type="evidence" value="ECO:0007669"/>
    <property type="project" value="TreeGrafter"/>
</dbReference>
<dbReference type="Pfam" id="PF19310">
    <property type="entry name" value="TOP_N"/>
    <property type="match status" value="1"/>
</dbReference>
<dbReference type="GO" id="GO:0006508">
    <property type="term" value="P:proteolysis"/>
    <property type="evidence" value="ECO:0007669"/>
    <property type="project" value="UniProtKB-KW"/>
</dbReference>
<evidence type="ECO:0000256" key="6">
    <source>
        <dbReference type="ARBA" id="ARBA00023049"/>
    </source>
</evidence>
<keyword evidence="6 9" id="KW-0482">Metalloprotease</keyword>
<keyword evidence="5 9" id="KW-0862">Zinc</keyword>
<comment type="catalytic activity">
    <reaction evidence="7">
        <text>Hydrolysis of oligopeptides, with broad specificity. Gly or Ala commonly occur as P1 or P1' residues, but more distant residues are also important, as is shown by the fact that Z-Gly-Pro-Gly-|-Gly-Pro-Ala is cleaved, but not Z-(Gly)(5).</text>
        <dbReference type="EC" id="3.4.24.70"/>
    </reaction>
</comment>